<evidence type="ECO:0000259" key="7">
    <source>
        <dbReference type="Pfam" id="PF05154"/>
    </source>
</evidence>
<dbReference type="GO" id="GO:0016020">
    <property type="term" value="C:membrane"/>
    <property type="evidence" value="ECO:0007669"/>
    <property type="project" value="UniProtKB-SubCell"/>
</dbReference>
<dbReference type="Proteomes" id="UP000663828">
    <property type="component" value="Unassembled WGS sequence"/>
</dbReference>
<evidence type="ECO:0000256" key="6">
    <source>
        <dbReference type="SAM" id="SignalP"/>
    </source>
</evidence>
<feature type="transmembrane region" description="Helical" evidence="5">
    <location>
        <begin position="83"/>
        <end position="102"/>
    </location>
</feature>
<gene>
    <name evidence="8" type="ORF">XAT740_LOCUS12673</name>
</gene>
<dbReference type="EMBL" id="CAJNOR010000719">
    <property type="protein sequence ID" value="CAF0990562.1"/>
    <property type="molecule type" value="Genomic_DNA"/>
</dbReference>
<keyword evidence="3 5" id="KW-1133">Transmembrane helix</keyword>
<evidence type="ECO:0000313" key="8">
    <source>
        <dbReference type="EMBL" id="CAF0990562.1"/>
    </source>
</evidence>
<keyword evidence="6" id="KW-0732">Signal</keyword>
<reference evidence="8" key="1">
    <citation type="submission" date="2021-02" db="EMBL/GenBank/DDBJ databases">
        <authorList>
            <person name="Nowell W R."/>
        </authorList>
    </citation>
    <scope>NUCLEOTIDE SEQUENCE</scope>
</reference>
<evidence type="ECO:0000256" key="3">
    <source>
        <dbReference type="ARBA" id="ARBA00022989"/>
    </source>
</evidence>
<dbReference type="InterPro" id="IPR007829">
    <property type="entry name" value="TM2"/>
</dbReference>
<protein>
    <recommendedName>
        <fullName evidence="7">TM2 domain-containing protein</fullName>
    </recommendedName>
</protein>
<feature type="transmembrane region" description="Helical" evidence="5">
    <location>
        <begin position="108"/>
        <end position="129"/>
    </location>
</feature>
<evidence type="ECO:0000256" key="1">
    <source>
        <dbReference type="ARBA" id="ARBA00004141"/>
    </source>
</evidence>
<evidence type="ECO:0000256" key="4">
    <source>
        <dbReference type="ARBA" id="ARBA00023136"/>
    </source>
</evidence>
<sequence length="197" mass="22925">MHNTIYYIIILICIIAVDESRFVPRPDKVHYGNVAQPRRWGKWCYVDNECGLGFCSAYKCQCYPGYITWYFMDTCSYEQRKKLTAFLLSFFVGTLGIDWFYLSRGYAGYIVAGIIKLLLSGGCCVGWPFILMGVDKKSRKYFVFGNAVNIILSTAALIWWLIDWIRILADAFHDGYGAPLQPWGYQYYYNGRFPYRV</sequence>
<proteinExistence type="predicted"/>
<name>A0A814G1V7_ADIRI</name>
<keyword evidence="2 5" id="KW-0812">Transmembrane</keyword>
<evidence type="ECO:0000256" key="5">
    <source>
        <dbReference type="SAM" id="Phobius"/>
    </source>
</evidence>
<comment type="caution">
    <text evidence="8">The sequence shown here is derived from an EMBL/GenBank/DDBJ whole genome shotgun (WGS) entry which is preliminary data.</text>
</comment>
<keyword evidence="9" id="KW-1185">Reference proteome</keyword>
<feature type="signal peptide" evidence="6">
    <location>
        <begin position="1"/>
        <end position="20"/>
    </location>
</feature>
<feature type="transmembrane region" description="Helical" evidence="5">
    <location>
        <begin position="141"/>
        <end position="162"/>
    </location>
</feature>
<organism evidence="8 9">
    <name type="scientific">Adineta ricciae</name>
    <name type="common">Rotifer</name>
    <dbReference type="NCBI Taxonomy" id="249248"/>
    <lineage>
        <taxon>Eukaryota</taxon>
        <taxon>Metazoa</taxon>
        <taxon>Spiralia</taxon>
        <taxon>Gnathifera</taxon>
        <taxon>Rotifera</taxon>
        <taxon>Eurotatoria</taxon>
        <taxon>Bdelloidea</taxon>
        <taxon>Adinetida</taxon>
        <taxon>Adinetidae</taxon>
        <taxon>Adineta</taxon>
    </lineage>
</organism>
<feature type="chain" id="PRO_5032685272" description="TM2 domain-containing protein" evidence="6">
    <location>
        <begin position="21"/>
        <end position="197"/>
    </location>
</feature>
<feature type="domain" description="TM2" evidence="7">
    <location>
        <begin position="79"/>
        <end position="127"/>
    </location>
</feature>
<keyword evidence="4 5" id="KW-0472">Membrane</keyword>
<accession>A0A814G1V7</accession>
<dbReference type="Pfam" id="PF05154">
    <property type="entry name" value="TM2"/>
    <property type="match status" value="1"/>
</dbReference>
<dbReference type="AlphaFoldDB" id="A0A814G1V7"/>
<evidence type="ECO:0000313" key="9">
    <source>
        <dbReference type="Proteomes" id="UP000663828"/>
    </source>
</evidence>
<comment type="subcellular location">
    <subcellularLocation>
        <location evidence="1">Membrane</location>
        <topology evidence="1">Multi-pass membrane protein</topology>
    </subcellularLocation>
</comment>
<evidence type="ECO:0000256" key="2">
    <source>
        <dbReference type="ARBA" id="ARBA00022692"/>
    </source>
</evidence>